<evidence type="ECO:0000256" key="8">
    <source>
        <dbReference type="RuleBase" id="RU364063"/>
    </source>
</evidence>
<name>A0A101HRJ3_9BACT</name>
<dbReference type="Pfam" id="PF22608">
    <property type="entry name" value="DNAX_ATPase_lid"/>
    <property type="match status" value="1"/>
</dbReference>
<sequence length="520" mass="58871">MDELVMNFTNCFTSVIFAANKLWVICYNSDERVIKMSEVLYRKYRPRKFSELVGQDQVKEILGRAIEKNSVFHAYIFSGSRGTGKTTSARIVAKMLNCLAEDSEKPCGICDSCKAIDASSHMDVIELDAASYRGIDEIRKIRDAVSYRPVMGRFKVYIIDEFHMLTREAFNALLKTLEEPPDKVIFILATTNLEKVPETILSRCQIFYFKPLIERDIATYLERIAKSEGLEYDDKALRFISKAAHGGMRDAVNLMERVVSYSGDVSEESVRATLGILPEEVVKEFITAFSSGEPASILKISEEIQSAGYTYEVFLEQVIDTVKDQLIAESTDERFKLLLSLWEITKELKFAEDKRGTFEVMVLLKSGYEKSAIGRIGNSENVKSEVFETSDKTEKAPKRDTTEENSLSKLIDHLRNNNFVLLWTLLSLSKVTRSESGGVLTLEADSDYSYDLLKDRLESLNGIAEDLIGKRFLLSNESVGGNLFEGLDKDSEEYVNFVISNLGLKDDIYKGKIKIELEED</sequence>
<evidence type="ECO:0000256" key="6">
    <source>
        <dbReference type="ARBA" id="ARBA00022932"/>
    </source>
</evidence>
<evidence type="ECO:0000313" key="11">
    <source>
        <dbReference type="Proteomes" id="UP000054092"/>
    </source>
</evidence>
<gene>
    <name evidence="8" type="primary">dnaX</name>
    <name evidence="10" type="ORF">XD94_0322</name>
</gene>
<keyword evidence="8" id="KW-0235">DNA replication</keyword>
<dbReference type="EMBL" id="LGGP01000035">
    <property type="protein sequence ID" value="KUK81781.1"/>
    <property type="molecule type" value="Genomic_DNA"/>
</dbReference>
<dbReference type="CDD" id="cd00009">
    <property type="entry name" value="AAA"/>
    <property type="match status" value="1"/>
</dbReference>
<accession>A0A101HRJ3</accession>
<comment type="catalytic activity">
    <reaction evidence="7 8">
        <text>DNA(n) + a 2'-deoxyribonucleoside 5'-triphosphate = DNA(n+1) + diphosphate</text>
        <dbReference type="Rhea" id="RHEA:22508"/>
        <dbReference type="Rhea" id="RHEA-COMP:17339"/>
        <dbReference type="Rhea" id="RHEA-COMP:17340"/>
        <dbReference type="ChEBI" id="CHEBI:33019"/>
        <dbReference type="ChEBI" id="CHEBI:61560"/>
        <dbReference type="ChEBI" id="CHEBI:173112"/>
        <dbReference type="EC" id="2.7.7.7"/>
    </reaction>
</comment>
<evidence type="ECO:0000256" key="2">
    <source>
        <dbReference type="ARBA" id="ARBA00022723"/>
    </source>
</evidence>
<dbReference type="NCBIfam" id="TIGR02397">
    <property type="entry name" value="dnaX_nterm"/>
    <property type="match status" value="1"/>
</dbReference>
<keyword evidence="4" id="KW-0862">Zinc</keyword>
<feature type="domain" description="AAA+ ATPase" evidence="9">
    <location>
        <begin position="71"/>
        <end position="212"/>
    </location>
</feature>
<keyword evidence="2" id="KW-0479">Metal-binding</keyword>
<evidence type="ECO:0000256" key="5">
    <source>
        <dbReference type="ARBA" id="ARBA00022840"/>
    </source>
</evidence>
<dbReference type="Pfam" id="PF13177">
    <property type="entry name" value="DNA_pol3_delta2"/>
    <property type="match status" value="1"/>
</dbReference>
<dbReference type="GO" id="GO:0006261">
    <property type="term" value="P:DNA-templated DNA replication"/>
    <property type="evidence" value="ECO:0007669"/>
    <property type="project" value="TreeGrafter"/>
</dbReference>
<dbReference type="GO" id="GO:0009360">
    <property type="term" value="C:DNA polymerase III complex"/>
    <property type="evidence" value="ECO:0007669"/>
    <property type="project" value="InterPro"/>
</dbReference>
<dbReference type="InterPro" id="IPR027417">
    <property type="entry name" value="P-loop_NTPase"/>
</dbReference>
<comment type="similarity">
    <text evidence="1 8">Belongs to the DnaX/STICHEL family.</text>
</comment>
<proteinExistence type="inferred from homology"/>
<comment type="function">
    <text evidence="8">DNA polymerase III is a complex, multichain enzyme responsible for most of the replicative synthesis in bacteria. This DNA polymerase also exhibits 3' to 5' exonuclease activity.</text>
</comment>
<evidence type="ECO:0000256" key="1">
    <source>
        <dbReference type="ARBA" id="ARBA00006360"/>
    </source>
</evidence>
<keyword evidence="6 8" id="KW-0239">DNA-directed DNA polymerase</keyword>
<dbReference type="PANTHER" id="PTHR11669">
    <property type="entry name" value="REPLICATION FACTOR C / DNA POLYMERASE III GAMMA-TAU SUBUNIT"/>
    <property type="match status" value="1"/>
</dbReference>
<dbReference type="Gene3D" id="3.40.50.300">
    <property type="entry name" value="P-loop containing nucleotide triphosphate hydrolases"/>
    <property type="match status" value="1"/>
</dbReference>
<dbReference type="InterPro" id="IPR012763">
    <property type="entry name" value="DNA_pol_III_sug/sutau_N"/>
</dbReference>
<evidence type="ECO:0000313" key="10">
    <source>
        <dbReference type="EMBL" id="KUK81781.1"/>
    </source>
</evidence>
<dbReference type="GO" id="GO:0005524">
    <property type="term" value="F:ATP binding"/>
    <property type="evidence" value="ECO:0007669"/>
    <property type="project" value="UniProtKB-KW"/>
</dbReference>
<dbReference type="InterPro" id="IPR045085">
    <property type="entry name" value="HLD_clamp_pol_III_gamma_tau"/>
</dbReference>
<evidence type="ECO:0000259" key="9">
    <source>
        <dbReference type="SMART" id="SM00382"/>
    </source>
</evidence>
<dbReference type="Gene3D" id="1.10.8.60">
    <property type="match status" value="1"/>
</dbReference>
<dbReference type="FunFam" id="3.40.50.300:FF:000014">
    <property type="entry name" value="DNA polymerase III subunit gamma/tau"/>
    <property type="match status" value="1"/>
</dbReference>
<keyword evidence="8" id="KW-0808">Transferase</keyword>
<dbReference type="SMART" id="SM00382">
    <property type="entry name" value="AAA"/>
    <property type="match status" value="1"/>
</dbReference>
<keyword evidence="3 8" id="KW-0547">Nucleotide-binding</keyword>
<dbReference type="GO" id="GO:0046872">
    <property type="term" value="F:metal ion binding"/>
    <property type="evidence" value="ECO:0007669"/>
    <property type="project" value="UniProtKB-KW"/>
</dbReference>
<dbReference type="AlphaFoldDB" id="A0A101HRJ3"/>
<dbReference type="PANTHER" id="PTHR11669:SF0">
    <property type="entry name" value="PROTEIN STICHEL-LIKE 2"/>
    <property type="match status" value="1"/>
</dbReference>
<comment type="caution">
    <text evidence="10">The sequence shown here is derived from an EMBL/GenBank/DDBJ whole genome shotgun (WGS) entry which is preliminary data.</text>
</comment>
<evidence type="ECO:0000256" key="4">
    <source>
        <dbReference type="ARBA" id="ARBA00022833"/>
    </source>
</evidence>
<protein>
    <recommendedName>
        <fullName evidence="8">DNA polymerase III subunit gamma/tau</fullName>
        <ecNumber evidence="8">2.7.7.7</ecNumber>
    </recommendedName>
</protein>
<keyword evidence="8" id="KW-0548">Nucleotidyltransferase</keyword>
<evidence type="ECO:0000256" key="7">
    <source>
        <dbReference type="ARBA" id="ARBA00049244"/>
    </source>
</evidence>
<comment type="subunit">
    <text evidence="8">DNA polymerase III contains a core (composed of alpha, epsilon and theta chains) that associates with a tau subunit. This core dimerizes to form the POLIII' complex. PolIII' associates with the gamma complex (composed of gamma, delta, delta', psi and chi chains) and with the beta chain to form the complete DNA polymerase III complex.</text>
</comment>
<keyword evidence="5 8" id="KW-0067">ATP-binding</keyword>
<evidence type="ECO:0000256" key="3">
    <source>
        <dbReference type="ARBA" id="ARBA00022741"/>
    </source>
</evidence>
<reference evidence="11" key="1">
    <citation type="journal article" date="2015" name="MBio">
        <title>Genome-Resolved Metagenomic Analysis Reveals Roles for Candidate Phyla and Other Microbial Community Members in Biogeochemical Transformations in Oil Reservoirs.</title>
        <authorList>
            <person name="Hu P."/>
            <person name="Tom L."/>
            <person name="Singh A."/>
            <person name="Thomas B.C."/>
            <person name="Baker B.J."/>
            <person name="Piceno Y.M."/>
            <person name="Andersen G.L."/>
            <person name="Banfield J.F."/>
        </authorList>
    </citation>
    <scope>NUCLEOTIDE SEQUENCE [LARGE SCALE GENOMIC DNA]</scope>
</reference>
<dbReference type="Proteomes" id="UP000054092">
    <property type="component" value="Unassembled WGS sequence"/>
</dbReference>
<organism evidence="10 11">
    <name type="scientific">Mesotoga prima</name>
    <dbReference type="NCBI Taxonomy" id="1184387"/>
    <lineage>
        <taxon>Bacteria</taxon>
        <taxon>Thermotogati</taxon>
        <taxon>Thermotogota</taxon>
        <taxon>Thermotogae</taxon>
        <taxon>Kosmotogales</taxon>
        <taxon>Kosmotogaceae</taxon>
        <taxon>Mesotoga</taxon>
    </lineage>
</organism>
<dbReference type="EC" id="2.7.7.7" evidence="8"/>
<dbReference type="InterPro" id="IPR003593">
    <property type="entry name" value="AAA+_ATPase"/>
</dbReference>
<dbReference type="SUPFAM" id="SSF52540">
    <property type="entry name" value="P-loop containing nucleoside triphosphate hydrolases"/>
    <property type="match status" value="1"/>
</dbReference>
<dbReference type="PATRIC" id="fig|1184387.3.peg.640"/>
<dbReference type="InterPro" id="IPR050238">
    <property type="entry name" value="DNA_Rep/Repair_Clamp_Loader"/>
</dbReference>
<dbReference type="GO" id="GO:0003887">
    <property type="term" value="F:DNA-directed DNA polymerase activity"/>
    <property type="evidence" value="ECO:0007669"/>
    <property type="project" value="UniProtKB-KW"/>
</dbReference>
<dbReference type="CDD" id="cd18137">
    <property type="entry name" value="HLD_clamp_pol_III_gamma_tau"/>
    <property type="match status" value="1"/>
</dbReference>